<name>A0A5B7CGF5_PORTR</name>
<protein>
    <submittedName>
        <fullName evidence="1">Uncharacterized protein</fullName>
    </submittedName>
</protein>
<reference evidence="1 2" key="1">
    <citation type="submission" date="2019-05" db="EMBL/GenBank/DDBJ databases">
        <title>Another draft genome of Portunus trituberculatus and its Hox gene families provides insights of decapod evolution.</title>
        <authorList>
            <person name="Jeong J.-H."/>
            <person name="Song I."/>
            <person name="Kim S."/>
            <person name="Choi T."/>
            <person name="Kim D."/>
            <person name="Ryu S."/>
            <person name="Kim W."/>
        </authorList>
    </citation>
    <scope>NUCLEOTIDE SEQUENCE [LARGE SCALE GENOMIC DNA]</scope>
    <source>
        <tissue evidence="1">Muscle</tissue>
    </source>
</reference>
<keyword evidence="2" id="KW-1185">Reference proteome</keyword>
<comment type="caution">
    <text evidence="1">The sequence shown here is derived from an EMBL/GenBank/DDBJ whole genome shotgun (WGS) entry which is preliminary data.</text>
</comment>
<evidence type="ECO:0000313" key="2">
    <source>
        <dbReference type="Proteomes" id="UP000324222"/>
    </source>
</evidence>
<dbReference type="AlphaFoldDB" id="A0A5B7CGF5"/>
<sequence length="93" mass="9592">MKPLPRPDTTQTLSISSSSKFCSAAWPPTVYTSINQQIPSVMLSCTHSHLSVGAGVIKCGGALDSQVVASQLATASAGCKGPKLAPLHTNKLN</sequence>
<accession>A0A5B7CGF5</accession>
<dbReference type="Proteomes" id="UP000324222">
    <property type="component" value="Unassembled WGS sequence"/>
</dbReference>
<dbReference type="EMBL" id="VSRR010000024">
    <property type="protein sequence ID" value="MPC08315.1"/>
    <property type="molecule type" value="Genomic_DNA"/>
</dbReference>
<gene>
    <name evidence="1" type="ORF">E2C01_000896</name>
</gene>
<proteinExistence type="predicted"/>
<evidence type="ECO:0000313" key="1">
    <source>
        <dbReference type="EMBL" id="MPC08315.1"/>
    </source>
</evidence>
<organism evidence="1 2">
    <name type="scientific">Portunus trituberculatus</name>
    <name type="common">Swimming crab</name>
    <name type="synonym">Neptunus trituberculatus</name>
    <dbReference type="NCBI Taxonomy" id="210409"/>
    <lineage>
        <taxon>Eukaryota</taxon>
        <taxon>Metazoa</taxon>
        <taxon>Ecdysozoa</taxon>
        <taxon>Arthropoda</taxon>
        <taxon>Crustacea</taxon>
        <taxon>Multicrustacea</taxon>
        <taxon>Malacostraca</taxon>
        <taxon>Eumalacostraca</taxon>
        <taxon>Eucarida</taxon>
        <taxon>Decapoda</taxon>
        <taxon>Pleocyemata</taxon>
        <taxon>Brachyura</taxon>
        <taxon>Eubrachyura</taxon>
        <taxon>Portunoidea</taxon>
        <taxon>Portunidae</taxon>
        <taxon>Portuninae</taxon>
        <taxon>Portunus</taxon>
    </lineage>
</organism>